<evidence type="ECO:0000313" key="1">
    <source>
        <dbReference type="EMBL" id="KKL63781.1"/>
    </source>
</evidence>
<proteinExistence type="predicted"/>
<organism evidence="1">
    <name type="scientific">marine sediment metagenome</name>
    <dbReference type="NCBI Taxonomy" id="412755"/>
    <lineage>
        <taxon>unclassified sequences</taxon>
        <taxon>metagenomes</taxon>
        <taxon>ecological metagenomes</taxon>
    </lineage>
</organism>
<sequence>MENDSSKQTKESAYNLNEANFLLIASLQQQAFNLSNKKRFNESFDRWQDIRILIEPRFETYERTKLDQLENNFKGPTKIKIPFNLSSCISMKDGLSNLDKYKIYHINKIKSFKLNRFVKYLMLLMRKYQISQTDKSKVTKLD</sequence>
<dbReference type="EMBL" id="LAZR01028050">
    <property type="protein sequence ID" value="KKL63781.1"/>
    <property type="molecule type" value="Genomic_DNA"/>
</dbReference>
<comment type="caution">
    <text evidence="1">The sequence shown here is derived from an EMBL/GenBank/DDBJ whole genome shotgun (WGS) entry which is preliminary data.</text>
</comment>
<reference evidence="1" key="1">
    <citation type="journal article" date="2015" name="Nature">
        <title>Complex archaea that bridge the gap between prokaryotes and eukaryotes.</title>
        <authorList>
            <person name="Spang A."/>
            <person name="Saw J.H."/>
            <person name="Jorgensen S.L."/>
            <person name="Zaremba-Niedzwiedzka K."/>
            <person name="Martijn J."/>
            <person name="Lind A.E."/>
            <person name="van Eijk R."/>
            <person name="Schleper C."/>
            <person name="Guy L."/>
            <person name="Ettema T.J."/>
        </authorList>
    </citation>
    <scope>NUCLEOTIDE SEQUENCE</scope>
</reference>
<gene>
    <name evidence="1" type="ORF">LCGC14_2171700</name>
</gene>
<accession>A0A0F9EC52</accession>
<dbReference type="AlphaFoldDB" id="A0A0F9EC52"/>
<name>A0A0F9EC52_9ZZZZ</name>
<protein>
    <submittedName>
        <fullName evidence="1">Uncharacterized protein</fullName>
    </submittedName>
</protein>